<accession>A0A6N6RJB7</accession>
<evidence type="ECO:0000313" key="4">
    <source>
        <dbReference type="Proteomes" id="UP000468650"/>
    </source>
</evidence>
<name>A0A6N6RJB7_9FLAO</name>
<evidence type="ECO:0000313" key="3">
    <source>
        <dbReference type="EMBL" id="KAB2814096.1"/>
    </source>
</evidence>
<organism evidence="3 4">
    <name type="scientific">Phaeocystidibacter luteus</name>
    <dbReference type="NCBI Taxonomy" id="911197"/>
    <lineage>
        <taxon>Bacteria</taxon>
        <taxon>Pseudomonadati</taxon>
        <taxon>Bacteroidota</taxon>
        <taxon>Flavobacteriia</taxon>
        <taxon>Flavobacteriales</taxon>
        <taxon>Phaeocystidibacteraceae</taxon>
        <taxon>Phaeocystidibacter</taxon>
    </lineage>
</organism>
<dbReference type="EMBL" id="WBVO01000002">
    <property type="protein sequence ID" value="KAB2814096.1"/>
    <property type="molecule type" value="Genomic_DNA"/>
</dbReference>
<dbReference type="OrthoDB" id="1122568at2"/>
<feature type="transmembrane region" description="Helical" evidence="1">
    <location>
        <begin position="154"/>
        <end position="171"/>
    </location>
</feature>
<evidence type="ECO:0008006" key="5">
    <source>
        <dbReference type="Google" id="ProtNLM"/>
    </source>
</evidence>
<feature type="transmembrane region" description="Helical" evidence="1">
    <location>
        <begin position="42"/>
        <end position="64"/>
    </location>
</feature>
<dbReference type="InterPro" id="IPR054261">
    <property type="entry name" value="DUF6992"/>
</dbReference>
<dbReference type="RefSeq" id="WP_151666764.1">
    <property type="nucleotide sequence ID" value="NZ_WBVO01000002.1"/>
</dbReference>
<keyword evidence="1" id="KW-1133">Transmembrane helix</keyword>
<dbReference type="Pfam" id="PF22503">
    <property type="entry name" value="DUF6992"/>
    <property type="match status" value="1"/>
</dbReference>
<gene>
    <name evidence="3" type="ORF">F8C67_05280</name>
</gene>
<dbReference type="Proteomes" id="UP000468650">
    <property type="component" value="Unassembled WGS sequence"/>
</dbReference>
<keyword evidence="1" id="KW-0472">Membrane</keyword>
<protein>
    <recommendedName>
        <fullName evidence="5">DUF4134 domain-containing protein</fullName>
    </recommendedName>
</protein>
<comment type="caution">
    <text evidence="3">The sequence shown here is derived from an EMBL/GenBank/DDBJ whole genome shotgun (WGS) entry which is preliminary data.</text>
</comment>
<feature type="chain" id="PRO_5026897740" description="DUF4134 domain-containing protein" evidence="2">
    <location>
        <begin position="24"/>
        <end position="201"/>
    </location>
</feature>
<sequence length="201" mass="22061">MKFKYIHLLLLAVFMLTAQQLLAQSANFDEFNADRMQMTRNGMLVLGSWAVGNMAVSGIAAGRTTGEDKYFHQMNVYWNIVNLGIAGAGYYGALGDAAGLSLVETLNEQHSIETILLLNAGLDVAYMAGGAWMIEKSKTASANAERWKGFGRSIVLQGAFLFVFDVSFYAVQANHRSDWFEENVAAMNVSPAGFYVSFNLD</sequence>
<feature type="transmembrane region" description="Helical" evidence="1">
    <location>
        <begin position="114"/>
        <end position="134"/>
    </location>
</feature>
<evidence type="ECO:0000256" key="2">
    <source>
        <dbReference type="SAM" id="SignalP"/>
    </source>
</evidence>
<proteinExistence type="predicted"/>
<reference evidence="3 4" key="1">
    <citation type="submission" date="2019-09" db="EMBL/GenBank/DDBJ databases">
        <title>Genomes of family Cryomorphaceae.</title>
        <authorList>
            <person name="Bowman J.P."/>
        </authorList>
    </citation>
    <scope>NUCLEOTIDE SEQUENCE [LARGE SCALE GENOMIC DNA]</scope>
    <source>
        <strain evidence="3 4">LMG 25704</strain>
    </source>
</reference>
<keyword evidence="2" id="KW-0732">Signal</keyword>
<feature type="signal peptide" evidence="2">
    <location>
        <begin position="1"/>
        <end position="23"/>
    </location>
</feature>
<keyword evidence="1" id="KW-0812">Transmembrane</keyword>
<dbReference type="AlphaFoldDB" id="A0A6N6RJB7"/>
<evidence type="ECO:0000256" key="1">
    <source>
        <dbReference type="SAM" id="Phobius"/>
    </source>
</evidence>
<keyword evidence="4" id="KW-1185">Reference proteome</keyword>
<feature type="transmembrane region" description="Helical" evidence="1">
    <location>
        <begin position="76"/>
        <end position="94"/>
    </location>
</feature>